<gene>
    <name evidence="2" type="ORF">PL11_008075</name>
</gene>
<feature type="transmembrane region" description="Helical" evidence="1">
    <location>
        <begin position="192"/>
        <end position="210"/>
    </location>
</feature>
<keyword evidence="1" id="KW-0812">Transmembrane</keyword>
<dbReference type="EMBL" id="CP018906">
    <property type="protein sequence ID" value="AQW21876.1"/>
    <property type="molecule type" value="Genomic_DNA"/>
</dbReference>
<evidence type="ECO:0000313" key="2">
    <source>
        <dbReference type="EMBL" id="AQW21876.1"/>
    </source>
</evidence>
<dbReference type="AlphaFoldDB" id="A0A1S6QJV5"/>
<feature type="transmembrane region" description="Helical" evidence="1">
    <location>
        <begin position="61"/>
        <end position="80"/>
    </location>
</feature>
<dbReference type="Pfam" id="PF07099">
    <property type="entry name" value="DUF1361"/>
    <property type="match status" value="1"/>
</dbReference>
<name>A0A1S6QJV5_9LACO</name>
<evidence type="ECO:0008006" key="4">
    <source>
        <dbReference type="Google" id="ProtNLM"/>
    </source>
</evidence>
<accession>A0A1S6QJV5</accession>
<protein>
    <recommendedName>
        <fullName evidence="4">DUF1361 domain-containing protein</fullName>
    </recommendedName>
</protein>
<feature type="transmembrane region" description="Helical" evidence="1">
    <location>
        <begin position="31"/>
        <end position="49"/>
    </location>
</feature>
<feature type="transmembrane region" description="Helical" evidence="1">
    <location>
        <begin position="105"/>
        <end position="126"/>
    </location>
</feature>
<dbReference type="KEGG" id="lcu:PL11_008075"/>
<keyword evidence="1" id="KW-0472">Membrane</keyword>
<keyword evidence="1" id="KW-1133">Transmembrane helix</keyword>
<dbReference type="OrthoDB" id="4540541at2"/>
<feature type="transmembrane region" description="Helical" evidence="1">
    <location>
        <begin position="9"/>
        <end position="25"/>
    </location>
</feature>
<proteinExistence type="predicted"/>
<sequence>MNLSNLTKWVIRIIAVLWLGFLYTYLKNPPFNFLVLNTFLAFIPIELSFHIDKGKPKNPILFWIIVIVWLLFYPNTPYLLTDLFHLSLLQPYGSNGLLRLDNTMWFNYTLLMLSTISSTLLGFWGLDRVAKAIAARFRLNHFVFQNIIIVGLSILSSIGIFIGRFLRIHTVYLFLTPEQFVKPLLNMWSPKAIFFIALLTIIQLVFFYLIKLIQLKPVQQN</sequence>
<organism evidence="2 3">
    <name type="scientific">Lentilactobacillus curieae</name>
    <dbReference type="NCBI Taxonomy" id="1138822"/>
    <lineage>
        <taxon>Bacteria</taxon>
        <taxon>Bacillati</taxon>
        <taxon>Bacillota</taxon>
        <taxon>Bacilli</taxon>
        <taxon>Lactobacillales</taxon>
        <taxon>Lactobacillaceae</taxon>
        <taxon>Lentilactobacillus</taxon>
    </lineage>
</organism>
<keyword evidence="3" id="KW-1185">Reference proteome</keyword>
<dbReference type="InterPro" id="IPR009793">
    <property type="entry name" value="DUF1361"/>
</dbReference>
<dbReference type="Proteomes" id="UP000030361">
    <property type="component" value="Chromosome"/>
</dbReference>
<evidence type="ECO:0000256" key="1">
    <source>
        <dbReference type="SAM" id="Phobius"/>
    </source>
</evidence>
<reference evidence="2 3" key="1">
    <citation type="journal article" date="2015" name="Genome Announc.">
        <title>Genome Sequence of Lactobacillus curieae CCTCC M 2011381T, a Novel Producer of Gamma-aminobutyric Acid.</title>
        <authorList>
            <person name="Wang Y."/>
            <person name="Wang Y."/>
            <person name="Lang C."/>
            <person name="Wei D."/>
            <person name="Xu P."/>
            <person name="Xie J."/>
        </authorList>
    </citation>
    <scope>NUCLEOTIDE SEQUENCE [LARGE SCALE GENOMIC DNA]</scope>
    <source>
        <strain evidence="2 3">CCTCC M 2011381</strain>
    </source>
</reference>
<dbReference type="eggNOG" id="COG4330">
    <property type="taxonomic scope" value="Bacteria"/>
</dbReference>
<feature type="transmembrane region" description="Helical" evidence="1">
    <location>
        <begin position="147"/>
        <end position="172"/>
    </location>
</feature>
<evidence type="ECO:0000313" key="3">
    <source>
        <dbReference type="Proteomes" id="UP000030361"/>
    </source>
</evidence>